<protein>
    <recommendedName>
        <fullName evidence="1">Bacterial alpha-2-macroglobulin MG10 domain-containing protein</fullName>
    </recommendedName>
</protein>
<organism evidence="2 3">
    <name type="scientific">Archangium lansingense</name>
    <dbReference type="NCBI Taxonomy" id="2995310"/>
    <lineage>
        <taxon>Bacteria</taxon>
        <taxon>Pseudomonadati</taxon>
        <taxon>Myxococcota</taxon>
        <taxon>Myxococcia</taxon>
        <taxon>Myxococcales</taxon>
        <taxon>Cystobacterineae</taxon>
        <taxon>Archangiaceae</taxon>
        <taxon>Archangium</taxon>
    </lineage>
</organism>
<proteinExistence type="predicted"/>
<dbReference type="InterPro" id="IPR051802">
    <property type="entry name" value="YfhM-like"/>
</dbReference>
<sequence length="186" mass="21051">MVPGPELKPETGSTVVVEKTGKGLAFASATWHFSTERLPEEERGDFFHVSRRYFLREQVGTKTVLRPLEEGTPVVSGDEVEVQLSLRTKHAAEYVHLRDPRAAGLEPMSTESRHRYDLGIIWYEEPRDSGTNFFFEWLPAGEYTFRYRLRANMAGTFRVGPATVQSMYAPEFTAYSKGAVLTVGVR</sequence>
<dbReference type="PANTHER" id="PTHR40094">
    <property type="entry name" value="ALPHA-2-MACROGLOBULIN HOMOLOG"/>
    <property type="match status" value="1"/>
</dbReference>
<accession>A0ABT4A5Q3</accession>
<dbReference type="InterPro" id="IPR041246">
    <property type="entry name" value="Bact_MG10"/>
</dbReference>
<dbReference type="RefSeq" id="WP_267535823.1">
    <property type="nucleotide sequence ID" value="NZ_JAPNKA010000001.1"/>
</dbReference>
<dbReference type="PANTHER" id="PTHR40094:SF1">
    <property type="entry name" value="UBIQUITIN DOMAIN-CONTAINING PROTEIN"/>
    <property type="match status" value="1"/>
</dbReference>
<feature type="domain" description="Bacterial alpha-2-macroglobulin MG10" evidence="1">
    <location>
        <begin position="47"/>
        <end position="171"/>
    </location>
</feature>
<dbReference type="Pfam" id="PF17973">
    <property type="entry name" value="bMG10"/>
    <property type="match status" value="1"/>
</dbReference>
<evidence type="ECO:0000313" key="3">
    <source>
        <dbReference type="Proteomes" id="UP001207654"/>
    </source>
</evidence>
<evidence type="ECO:0000313" key="2">
    <source>
        <dbReference type="EMBL" id="MCY1076968.1"/>
    </source>
</evidence>
<keyword evidence="3" id="KW-1185">Reference proteome</keyword>
<dbReference type="Proteomes" id="UP001207654">
    <property type="component" value="Unassembled WGS sequence"/>
</dbReference>
<gene>
    <name evidence="2" type="ORF">OV287_21025</name>
</gene>
<evidence type="ECO:0000259" key="1">
    <source>
        <dbReference type="Pfam" id="PF17973"/>
    </source>
</evidence>
<name>A0ABT4A5Q3_9BACT</name>
<reference evidence="2 3" key="1">
    <citation type="submission" date="2022-11" db="EMBL/GenBank/DDBJ databases">
        <title>Minimal conservation of predation-associated metabolite biosynthetic gene clusters underscores biosynthetic potential of Myxococcota including descriptions for ten novel species: Archangium lansinium sp. nov., Myxococcus landrumus sp. nov., Nannocystis bai.</title>
        <authorList>
            <person name="Ahearne A."/>
            <person name="Stevens C."/>
            <person name="Phillips K."/>
        </authorList>
    </citation>
    <scope>NUCLEOTIDE SEQUENCE [LARGE SCALE GENOMIC DNA]</scope>
    <source>
        <strain evidence="2 3">MIWBW</strain>
    </source>
</reference>
<comment type="caution">
    <text evidence="2">The sequence shown here is derived from an EMBL/GenBank/DDBJ whole genome shotgun (WGS) entry which is preliminary data.</text>
</comment>
<dbReference type="EMBL" id="JAPNKA010000001">
    <property type="protein sequence ID" value="MCY1076968.1"/>
    <property type="molecule type" value="Genomic_DNA"/>
</dbReference>